<dbReference type="Pfam" id="PF09493">
    <property type="entry name" value="DUF2389"/>
    <property type="match status" value="1"/>
</dbReference>
<proteinExistence type="predicted"/>
<gene>
    <name evidence="1" type="ORF">NEJAP_2341</name>
</gene>
<organism evidence="1 2">
    <name type="scientific">Neptunomonas japonica JAMM 1380</name>
    <dbReference type="NCBI Taxonomy" id="1441457"/>
    <lineage>
        <taxon>Bacteria</taxon>
        <taxon>Pseudomonadati</taxon>
        <taxon>Pseudomonadota</taxon>
        <taxon>Gammaproteobacteria</taxon>
        <taxon>Oceanospirillales</taxon>
        <taxon>Oceanospirillaceae</taxon>
        <taxon>Neptunomonas</taxon>
    </lineage>
</organism>
<reference evidence="1 2" key="1">
    <citation type="journal article" date="2008" name="Int. J. Syst. Evol. Microbiol.">
        <title>Neptunomonas japonica sp. nov., an Osedax japonicus symbiont-like bacterium isolated from sediment adjacent to sperm whale carcasses off Kagoshima, Japan.</title>
        <authorList>
            <person name="Miyazaki M."/>
            <person name="Nogi Y."/>
            <person name="Fujiwara Y."/>
            <person name="Kawato M."/>
            <person name="Kubokawa K."/>
            <person name="Horikoshi K."/>
        </authorList>
    </citation>
    <scope>NUCLEOTIDE SEQUENCE [LARGE SCALE GENOMIC DNA]</scope>
    <source>
        <strain evidence="1 2">JAMM 1380</strain>
    </source>
</reference>
<protein>
    <recommendedName>
        <fullName evidence="3">TIGR02450 family Trp-rich protein</fullName>
    </recommendedName>
</protein>
<dbReference type="RefSeq" id="WP_201347485.1">
    <property type="nucleotide sequence ID" value="NZ_AP014546.1"/>
</dbReference>
<evidence type="ECO:0000313" key="2">
    <source>
        <dbReference type="Proteomes" id="UP000595332"/>
    </source>
</evidence>
<dbReference type="Proteomes" id="UP000595332">
    <property type="component" value="Chromosome"/>
</dbReference>
<dbReference type="AlphaFoldDB" id="A0A7R6SX39"/>
<evidence type="ECO:0000313" key="1">
    <source>
        <dbReference type="EMBL" id="BBB30287.1"/>
    </source>
</evidence>
<dbReference type="NCBIfam" id="TIGR02450">
    <property type="entry name" value="TIGR02450 family Trp-rich protein"/>
    <property type="match status" value="1"/>
</dbReference>
<sequence length="78" mass="9169">MSGACHVNTFNPNKLLLSKWTATKSYQKQKHFLVTELIKDELEESVIACVLEAVINKQTFKMDWQELKDAERWIQGWK</sequence>
<dbReference type="EMBL" id="AP014546">
    <property type="protein sequence ID" value="BBB30287.1"/>
    <property type="molecule type" value="Genomic_DNA"/>
</dbReference>
<accession>A0A7R6SX39</accession>
<evidence type="ECO:0008006" key="3">
    <source>
        <dbReference type="Google" id="ProtNLM"/>
    </source>
</evidence>
<dbReference type="KEGG" id="njp:NEJAP_2341"/>
<keyword evidence="2" id="KW-1185">Reference proteome</keyword>
<dbReference type="InterPro" id="IPR012663">
    <property type="entry name" value="CHP02450_Tryp"/>
</dbReference>
<name>A0A7R6SX39_9GAMM</name>